<evidence type="ECO:0000256" key="3">
    <source>
        <dbReference type="ARBA" id="ARBA00023319"/>
    </source>
</evidence>
<evidence type="ECO:0000256" key="1">
    <source>
        <dbReference type="ARBA" id="ARBA00022729"/>
    </source>
</evidence>
<proteinExistence type="predicted"/>
<comment type="caution">
    <text evidence="8">The sequence shown here is derived from an EMBL/GenBank/DDBJ whole genome shotgun (WGS) entry which is preliminary data.</text>
</comment>
<keyword evidence="5" id="KW-1133">Transmembrane helix</keyword>
<feature type="domain" description="Ig-like" evidence="7">
    <location>
        <begin position="233"/>
        <end position="314"/>
    </location>
</feature>
<dbReference type="PROSITE" id="PS00290">
    <property type="entry name" value="IG_MHC"/>
    <property type="match status" value="1"/>
</dbReference>
<dbReference type="PROSITE" id="PS50835">
    <property type="entry name" value="IG_LIKE"/>
    <property type="match status" value="10"/>
</dbReference>
<keyword evidence="2" id="KW-1015">Disulfide bond</keyword>
<dbReference type="Proteomes" id="UP001314229">
    <property type="component" value="Unassembled WGS sequence"/>
</dbReference>
<keyword evidence="5" id="KW-0812">Transmembrane</keyword>
<dbReference type="Gene3D" id="2.60.40.10">
    <property type="entry name" value="Immunoglobulins"/>
    <property type="match status" value="10"/>
</dbReference>
<protein>
    <submittedName>
        <fullName evidence="8">Titin</fullName>
    </submittedName>
</protein>
<dbReference type="PANTHER" id="PTHR11481">
    <property type="entry name" value="IMMUNOGLOBULIN FC RECEPTOR"/>
    <property type="match status" value="1"/>
</dbReference>
<dbReference type="AlphaFoldDB" id="A0AAV1MWQ3"/>
<evidence type="ECO:0000256" key="4">
    <source>
        <dbReference type="SAM" id="MobiDB-lite"/>
    </source>
</evidence>
<feature type="domain" description="Ig-like" evidence="7">
    <location>
        <begin position="143"/>
        <end position="224"/>
    </location>
</feature>
<evidence type="ECO:0000313" key="9">
    <source>
        <dbReference type="Proteomes" id="UP001314229"/>
    </source>
</evidence>
<dbReference type="CDD" id="cd00096">
    <property type="entry name" value="Ig"/>
    <property type="match status" value="2"/>
</dbReference>
<dbReference type="InterPro" id="IPR007110">
    <property type="entry name" value="Ig-like_dom"/>
</dbReference>
<gene>
    <name evidence="8" type="ORF">FSCOSCO3_A031240</name>
</gene>
<feature type="signal peptide" evidence="6">
    <location>
        <begin position="1"/>
        <end position="19"/>
    </location>
</feature>
<organism evidence="8 9">
    <name type="scientific">Scomber scombrus</name>
    <name type="common">Atlantic mackerel</name>
    <name type="synonym">Scomber vernalis</name>
    <dbReference type="NCBI Taxonomy" id="13677"/>
    <lineage>
        <taxon>Eukaryota</taxon>
        <taxon>Metazoa</taxon>
        <taxon>Chordata</taxon>
        <taxon>Craniata</taxon>
        <taxon>Vertebrata</taxon>
        <taxon>Euteleostomi</taxon>
        <taxon>Actinopterygii</taxon>
        <taxon>Neopterygii</taxon>
        <taxon>Teleostei</taxon>
        <taxon>Neoteleostei</taxon>
        <taxon>Acanthomorphata</taxon>
        <taxon>Pelagiaria</taxon>
        <taxon>Scombriformes</taxon>
        <taxon>Scombridae</taxon>
        <taxon>Scomber</taxon>
    </lineage>
</organism>
<feature type="domain" description="Ig-like" evidence="7">
    <location>
        <begin position="782"/>
        <end position="858"/>
    </location>
</feature>
<dbReference type="GO" id="GO:0004888">
    <property type="term" value="F:transmembrane signaling receptor activity"/>
    <property type="evidence" value="ECO:0007669"/>
    <property type="project" value="TreeGrafter"/>
</dbReference>
<dbReference type="InterPro" id="IPR003598">
    <property type="entry name" value="Ig_sub2"/>
</dbReference>
<evidence type="ECO:0000256" key="2">
    <source>
        <dbReference type="ARBA" id="ARBA00023157"/>
    </source>
</evidence>
<feature type="chain" id="PRO_5043841652" evidence="6">
    <location>
        <begin position="20"/>
        <end position="1080"/>
    </location>
</feature>
<feature type="domain" description="Ig-like" evidence="7">
    <location>
        <begin position="503"/>
        <end position="579"/>
    </location>
</feature>
<keyword evidence="1 6" id="KW-0732">Signal</keyword>
<accession>A0AAV1MWQ3</accession>
<keyword evidence="5" id="KW-0472">Membrane</keyword>
<evidence type="ECO:0000259" key="7">
    <source>
        <dbReference type="PROSITE" id="PS50835"/>
    </source>
</evidence>
<dbReference type="PANTHER" id="PTHR11481:SF112">
    <property type="entry name" value="FC RECEPTOR-LIKE PROTEIN 4-RELATED"/>
    <property type="match status" value="1"/>
</dbReference>
<sequence length="1080" mass="121036">MWHFKVFSVIYFTAVCATADPVTDDYDDATTVYSATVTPTVYQAPTPSLLLQSSWSDVFLSEKVEFSCNVSGSSDWTFTWHRDGNKVQDPDPNLSFAGPLLTITASRAYAGNYACKGHHKTKGVDTELSNLIELNVEGNKPKPTVVLTSGFNKMFPGESVTFKCMVDVSSGWNYLWYHNGIEIEGSHDTAYTIDAIDHRKSGQYHCKAKRGKGPFITEQSDTITLLVSNPSTPTLEFLPPWLDLFKSERVEMRCKVDSDDWKSFWYRDGQKIQEGESTLIITSVSQTDKGVYTCKAQHKSRSVISESSNSVKVTVYDNKPKPTVNKNPPLNPMYVGEKVNFTCKVAVSSGWKYVWYKDGKELTHTTEISSIHLSDGGKYSCKAIRGGITSTVRSDEMTQDVLEIPIPTLKLKTPWSDVFPTENVELTCQTQSGSDWTYTWYRDGRDIQKDNTVSFDSVGGTLSISSASVSHEGQYQCKGHLSGRSVSSTFSSGLAFKVYDKKPSVNLTQDPDYKVMFPEEAVSFNCDINVSSGWEYLWLRDGIQLPESSKKYTINSVAKTNSGSYTCKAKRGKSQVFVASPSPAVHLEIKEKKPKPSVIQQPNDHKVYNGESVSFTCTLEISSGWEYSWYKDQKQLIDNNRHFNISHVTSLNNGTYTCMARRNKNNFTTEQSDGRILNIHEIPVPLLKRGSMWLDVFPDESISLICGMKQVRDEWTYKWYRDRKDIKADDVVSFDEDGTTLSISSASISHRGQYSCSGKLKSRPFQSSHSPVVTLHVYGTKPSVILMQTPDYNLMHTRDEVFFSCHINVSSGWEYIWYKDNIKLPGNENSYVINSVVTANTGSYQCQAKRRSDKDFFTGLTQTRLKVVERPRATIVLLTGWSEVFSTDSLILKCEVQESRDVWNYTWSKAGKQVSLSSSEKYVVTPQNNPEQGSYSCQGLRTERPSYSEDSSSFATKNLLLKRRVLLSISGCLFFGMIAVVIGCIVLRVTRKPVKGDDKPDETELFLTMAQLKDRGDAPCPMVEYITDEALNAPSKEGDEKDPISSESTSLPITSEEDQAATAESLDTAENNGGLVSFKQ</sequence>
<feature type="domain" description="Ig-like" evidence="7">
    <location>
        <begin position="596"/>
        <end position="668"/>
    </location>
</feature>
<keyword evidence="9" id="KW-1185">Reference proteome</keyword>
<keyword evidence="3" id="KW-0393">Immunoglobulin domain</keyword>
<evidence type="ECO:0000256" key="5">
    <source>
        <dbReference type="SAM" id="Phobius"/>
    </source>
</evidence>
<dbReference type="GO" id="GO:0009897">
    <property type="term" value="C:external side of plasma membrane"/>
    <property type="evidence" value="ECO:0007669"/>
    <property type="project" value="TreeGrafter"/>
</dbReference>
<feature type="domain" description="Ig-like" evidence="7">
    <location>
        <begin position="322"/>
        <end position="398"/>
    </location>
</feature>
<reference evidence="8 9" key="1">
    <citation type="submission" date="2024-01" db="EMBL/GenBank/DDBJ databases">
        <authorList>
            <person name="Alioto T."/>
            <person name="Alioto T."/>
            <person name="Gomez Garrido J."/>
        </authorList>
    </citation>
    <scope>NUCLEOTIDE SEQUENCE [LARGE SCALE GENOMIC DNA]</scope>
</reference>
<feature type="domain" description="Ig-like" evidence="7">
    <location>
        <begin position="39"/>
        <end position="129"/>
    </location>
</feature>
<dbReference type="InterPro" id="IPR013783">
    <property type="entry name" value="Ig-like_fold"/>
</dbReference>
<feature type="domain" description="Ig-like" evidence="7">
    <location>
        <begin position="685"/>
        <end position="756"/>
    </location>
</feature>
<name>A0AAV1MWQ3_SCOSC</name>
<dbReference type="EMBL" id="CAWUFR010000006">
    <property type="protein sequence ID" value="CAK6951516.1"/>
    <property type="molecule type" value="Genomic_DNA"/>
</dbReference>
<dbReference type="InterPro" id="IPR050488">
    <property type="entry name" value="Ig_Fc_receptor"/>
</dbReference>
<dbReference type="GO" id="GO:0007166">
    <property type="term" value="P:cell surface receptor signaling pathway"/>
    <property type="evidence" value="ECO:0007669"/>
    <property type="project" value="TreeGrafter"/>
</dbReference>
<dbReference type="SMART" id="SM00408">
    <property type="entry name" value="IGc2"/>
    <property type="match status" value="10"/>
</dbReference>
<feature type="region of interest" description="Disordered" evidence="4">
    <location>
        <begin position="1028"/>
        <end position="1080"/>
    </location>
</feature>
<dbReference type="InterPro" id="IPR003006">
    <property type="entry name" value="Ig/MHC_CS"/>
</dbReference>
<dbReference type="InterPro" id="IPR003599">
    <property type="entry name" value="Ig_sub"/>
</dbReference>
<dbReference type="SMART" id="SM00409">
    <property type="entry name" value="IG"/>
    <property type="match status" value="9"/>
</dbReference>
<dbReference type="SUPFAM" id="SSF48726">
    <property type="entry name" value="Immunoglobulin"/>
    <property type="match status" value="9"/>
</dbReference>
<feature type="domain" description="Ig-like" evidence="7">
    <location>
        <begin position="871"/>
        <end position="955"/>
    </location>
</feature>
<dbReference type="GO" id="GO:0006955">
    <property type="term" value="P:immune response"/>
    <property type="evidence" value="ECO:0007669"/>
    <property type="project" value="TreeGrafter"/>
</dbReference>
<feature type="transmembrane region" description="Helical" evidence="5">
    <location>
        <begin position="965"/>
        <end position="987"/>
    </location>
</feature>
<dbReference type="Pfam" id="PF13895">
    <property type="entry name" value="Ig_2"/>
    <property type="match status" value="5"/>
</dbReference>
<evidence type="ECO:0000313" key="8">
    <source>
        <dbReference type="EMBL" id="CAK6951516.1"/>
    </source>
</evidence>
<feature type="domain" description="Ig-like" evidence="7">
    <location>
        <begin position="407"/>
        <end position="491"/>
    </location>
</feature>
<dbReference type="InterPro" id="IPR036179">
    <property type="entry name" value="Ig-like_dom_sf"/>
</dbReference>
<evidence type="ECO:0000256" key="6">
    <source>
        <dbReference type="SAM" id="SignalP"/>
    </source>
</evidence>
<dbReference type="Pfam" id="PF13927">
    <property type="entry name" value="Ig_3"/>
    <property type="match status" value="4"/>
</dbReference>